<reference evidence="2" key="1">
    <citation type="journal article" date="2023" name="Mol. Phylogenet. Evol.">
        <title>Genome-scale phylogeny and comparative genomics of the fungal order Sordariales.</title>
        <authorList>
            <person name="Hensen N."/>
            <person name="Bonometti L."/>
            <person name="Westerberg I."/>
            <person name="Brannstrom I.O."/>
            <person name="Guillou S."/>
            <person name="Cros-Aarteil S."/>
            <person name="Calhoun S."/>
            <person name="Haridas S."/>
            <person name="Kuo A."/>
            <person name="Mondo S."/>
            <person name="Pangilinan J."/>
            <person name="Riley R."/>
            <person name="LaButti K."/>
            <person name="Andreopoulos B."/>
            <person name="Lipzen A."/>
            <person name="Chen C."/>
            <person name="Yan M."/>
            <person name="Daum C."/>
            <person name="Ng V."/>
            <person name="Clum A."/>
            <person name="Steindorff A."/>
            <person name="Ohm R.A."/>
            <person name="Martin F."/>
            <person name="Silar P."/>
            <person name="Natvig D.O."/>
            <person name="Lalanne C."/>
            <person name="Gautier V."/>
            <person name="Ament-Velasquez S.L."/>
            <person name="Kruys A."/>
            <person name="Hutchinson M.I."/>
            <person name="Powell A.J."/>
            <person name="Barry K."/>
            <person name="Miller A.N."/>
            <person name="Grigoriev I.V."/>
            <person name="Debuchy R."/>
            <person name="Gladieux P."/>
            <person name="Hiltunen Thoren M."/>
            <person name="Johannesson H."/>
        </authorList>
    </citation>
    <scope>NUCLEOTIDE SEQUENCE</scope>
    <source>
        <strain evidence="2">PSN309</strain>
    </source>
</reference>
<organism evidence="2 3">
    <name type="scientific">Podospora australis</name>
    <dbReference type="NCBI Taxonomy" id="1536484"/>
    <lineage>
        <taxon>Eukaryota</taxon>
        <taxon>Fungi</taxon>
        <taxon>Dikarya</taxon>
        <taxon>Ascomycota</taxon>
        <taxon>Pezizomycotina</taxon>
        <taxon>Sordariomycetes</taxon>
        <taxon>Sordariomycetidae</taxon>
        <taxon>Sordariales</taxon>
        <taxon>Podosporaceae</taxon>
        <taxon>Podospora</taxon>
    </lineage>
</organism>
<dbReference type="AlphaFoldDB" id="A0AAN7AGX1"/>
<evidence type="ECO:0000313" key="3">
    <source>
        <dbReference type="Proteomes" id="UP001302126"/>
    </source>
</evidence>
<keyword evidence="1" id="KW-0812">Transmembrane</keyword>
<sequence>MGELVAFLYEMCGVSVGSMGRAHTPFFPSVQLSWFPRRTKRIERWFRNSFFFLLVVYLFLWMVGWQAFKGTGRIECIIVFDFSQVITCLVSNIVLSTLHFWWMSILIK</sequence>
<feature type="transmembrane region" description="Helical" evidence="1">
    <location>
        <begin position="77"/>
        <end position="102"/>
    </location>
</feature>
<dbReference type="Proteomes" id="UP001302126">
    <property type="component" value="Unassembled WGS sequence"/>
</dbReference>
<feature type="transmembrane region" description="Helical" evidence="1">
    <location>
        <begin position="45"/>
        <end position="65"/>
    </location>
</feature>
<reference evidence="2" key="2">
    <citation type="submission" date="2023-05" db="EMBL/GenBank/DDBJ databases">
        <authorList>
            <consortium name="Lawrence Berkeley National Laboratory"/>
            <person name="Steindorff A."/>
            <person name="Hensen N."/>
            <person name="Bonometti L."/>
            <person name="Westerberg I."/>
            <person name="Brannstrom I.O."/>
            <person name="Guillou S."/>
            <person name="Cros-Aarteil S."/>
            <person name="Calhoun S."/>
            <person name="Haridas S."/>
            <person name="Kuo A."/>
            <person name="Mondo S."/>
            <person name="Pangilinan J."/>
            <person name="Riley R."/>
            <person name="Labutti K."/>
            <person name="Andreopoulos B."/>
            <person name="Lipzen A."/>
            <person name="Chen C."/>
            <person name="Yanf M."/>
            <person name="Daum C."/>
            <person name="Ng V."/>
            <person name="Clum A."/>
            <person name="Ohm R."/>
            <person name="Martin F."/>
            <person name="Silar P."/>
            <person name="Natvig D."/>
            <person name="Lalanne C."/>
            <person name="Gautier V."/>
            <person name="Ament-Velasquez S.L."/>
            <person name="Kruys A."/>
            <person name="Hutchinson M.I."/>
            <person name="Powell A.J."/>
            <person name="Barry K."/>
            <person name="Miller A.N."/>
            <person name="Grigoriev I.V."/>
            <person name="Debuchy R."/>
            <person name="Gladieux P."/>
            <person name="Thoren M.H."/>
            <person name="Johannesson H."/>
        </authorList>
    </citation>
    <scope>NUCLEOTIDE SEQUENCE</scope>
    <source>
        <strain evidence="2">PSN309</strain>
    </source>
</reference>
<accession>A0AAN7AGX1</accession>
<comment type="caution">
    <text evidence="2">The sequence shown here is derived from an EMBL/GenBank/DDBJ whole genome shotgun (WGS) entry which is preliminary data.</text>
</comment>
<evidence type="ECO:0000313" key="2">
    <source>
        <dbReference type="EMBL" id="KAK4186174.1"/>
    </source>
</evidence>
<keyword evidence="1" id="KW-1133">Transmembrane helix</keyword>
<protein>
    <submittedName>
        <fullName evidence="2">Uncharacterized protein</fullName>
    </submittedName>
</protein>
<evidence type="ECO:0000256" key="1">
    <source>
        <dbReference type="SAM" id="Phobius"/>
    </source>
</evidence>
<name>A0AAN7AGX1_9PEZI</name>
<proteinExistence type="predicted"/>
<dbReference type="EMBL" id="MU864429">
    <property type="protein sequence ID" value="KAK4186174.1"/>
    <property type="molecule type" value="Genomic_DNA"/>
</dbReference>
<keyword evidence="1" id="KW-0472">Membrane</keyword>
<keyword evidence="3" id="KW-1185">Reference proteome</keyword>
<gene>
    <name evidence="2" type="ORF">QBC35DRAFT_280977</name>
</gene>